<dbReference type="CDD" id="cd08023">
    <property type="entry name" value="GH16_laminarinase_like"/>
    <property type="match status" value="1"/>
</dbReference>
<feature type="domain" description="GH16" evidence="2">
    <location>
        <begin position="47"/>
        <end position="290"/>
    </location>
</feature>
<dbReference type="InterPro" id="IPR000757">
    <property type="entry name" value="Beta-glucanase-like"/>
</dbReference>
<organism evidence="3 4">
    <name type="scientific">Flaviaesturariibacter amylovorans</name>
    <dbReference type="NCBI Taxonomy" id="1084520"/>
    <lineage>
        <taxon>Bacteria</taxon>
        <taxon>Pseudomonadati</taxon>
        <taxon>Bacteroidota</taxon>
        <taxon>Chitinophagia</taxon>
        <taxon>Chitinophagales</taxon>
        <taxon>Chitinophagaceae</taxon>
        <taxon>Flaviaestuariibacter</taxon>
    </lineage>
</organism>
<dbReference type="Proteomes" id="UP001501725">
    <property type="component" value="Unassembled WGS sequence"/>
</dbReference>
<comment type="caution">
    <text evidence="3">The sequence shown here is derived from an EMBL/GenBank/DDBJ whole genome shotgun (WGS) entry which is preliminary data.</text>
</comment>
<gene>
    <name evidence="3" type="ORF">GCM10023184_19000</name>
</gene>
<dbReference type="PANTHER" id="PTHR10963">
    <property type="entry name" value="GLYCOSYL HYDROLASE-RELATED"/>
    <property type="match status" value="1"/>
</dbReference>
<dbReference type="PROSITE" id="PS51762">
    <property type="entry name" value="GH16_2"/>
    <property type="match status" value="1"/>
</dbReference>
<dbReference type="SUPFAM" id="SSF49899">
    <property type="entry name" value="Concanavalin A-like lectins/glucanases"/>
    <property type="match status" value="1"/>
</dbReference>
<dbReference type="EMBL" id="BAABGY010000007">
    <property type="protein sequence ID" value="GAA4328874.1"/>
    <property type="molecule type" value="Genomic_DNA"/>
</dbReference>
<accession>A0ABP8GRE8</accession>
<proteinExistence type="inferred from homology"/>
<protein>
    <recommendedName>
        <fullName evidence="2">GH16 domain-containing protein</fullName>
    </recommendedName>
</protein>
<comment type="similarity">
    <text evidence="1">Belongs to the glycosyl hydrolase 16 family.</text>
</comment>
<evidence type="ECO:0000256" key="1">
    <source>
        <dbReference type="ARBA" id="ARBA00006865"/>
    </source>
</evidence>
<dbReference type="Pfam" id="PF00722">
    <property type="entry name" value="Glyco_hydro_16"/>
    <property type="match status" value="1"/>
</dbReference>
<dbReference type="InterPro" id="IPR050546">
    <property type="entry name" value="Glycosyl_Hydrlase_16"/>
</dbReference>
<sequence length="290" mass="32982">MGAIMNIARALFLGSIVVAQSGCRPIGGSAHTETAFRGEGYRLVWADEFNREGKPDASNWRYEKGFVRNDEAQWYTEENAWCANGLLVIEGRKASLPNPLYEEGSQDWRKRRKSIDYTASSIHTNGKHAWQYGRFVMRGRIDIGPGLWPAWWTLGTSGRWPANGEIDIMEYYSGKLLANVACLGPDRKAEWYSNTFNTDSLGGAAWASRFHVWRMDWDSSAIELYVDDQLLNRVELDKLVNKDGSGVNPFRQPHYLLLNLAMGGQRGGPMNATRFPNRFEVDYVRVYQKP</sequence>
<dbReference type="Gene3D" id="2.60.120.200">
    <property type="match status" value="1"/>
</dbReference>
<name>A0ABP8GRE8_9BACT</name>
<evidence type="ECO:0000313" key="3">
    <source>
        <dbReference type="EMBL" id="GAA4328874.1"/>
    </source>
</evidence>
<dbReference type="PANTHER" id="PTHR10963:SF55">
    <property type="entry name" value="GLYCOSIDE HYDROLASE FAMILY 16 PROTEIN"/>
    <property type="match status" value="1"/>
</dbReference>
<keyword evidence="4" id="KW-1185">Reference proteome</keyword>
<reference evidence="4" key="1">
    <citation type="journal article" date="2019" name="Int. J. Syst. Evol. Microbiol.">
        <title>The Global Catalogue of Microorganisms (GCM) 10K type strain sequencing project: providing services to taxonomists for standard genome sequencing and annotation.</title>
        <authorList>
            <consortium name="The Broad Institute Genomics Platform"/>
            <consortium name="The Broad Institute Genome Sequencing Center for Infectious Disease"/>
            <person name="Wu L."/>
            <person name="Ma J."/>
        </authorList>
    </citation>
    <scope>NUCLEOTIDE SEQUENCE [LARGE SCALE GENOMIC DNA]</scope>
    <source>
        <strain evidence="4">JCM 17919</strain>
    </source>
</reference>
<evidence type="ECO:0000313" key="4">
    <source>
        <dbReference type="Proteomes" id="UP001501725"/>
    </source>
</evidence>
<evidence type="ECO:0000259" key="2">
    <source>
        <dbReference type="PROSITE" id="PS51762"/>
    </source>
</evidence>
<dbReference type="InterPro" id="IPR013320">
    <property type="entry name" value="ConA-like_dom_sf"/>
</dbReference>